<reference evidence="2 3" key="1">
    <citation type="submission" date="2022-12" db="EMBL/GenBank/DDBJ databases">
        <title>Sphingomonas abieness sp. nov., an endophytic bacterium isolated from Abies koreana.</title>
        <authorList>
            <person name="Jiang L."/>
            <person name="Lee J."/>
        </authorList>
    </citation>
    <scope>NUCLEOTIDE SEQUENCE [LARGE SCALE GENOMIC DNA]</scope>
    <source>
        <strain evidence="3">PAMB 00755</strain>
    </source>
</reference>
<protein>
    <submittedName>
        <fullName evidence="2">NAD(P)H-binding protein</fullName>
    </submittedName>
</protein>
<dbReference type="PANTHER" id="PTHR15020:SF50">
    <property type="entry name" value="UPF0659 PROTEIN YMR090W"/>
    <property type="match status" value="1"/>
</dbReference>
<dbReference type="RefSeq" id="WP_270077835.1">
    <property type="nucleotide sequence ID" value="NZ_CP115174.1"/>
</dbReference>
<accession>A0ABY7NNU7</accession>
<gene>
    <name evidence="2" type="ORF">PBT88_03415</name>
</gene>
<evidence type="ECO:0000259" key="1">
    <source>
        <dbReference type="Pfam" id="PF13460"/>
    </source>
</evidence>
<name>A0ABY7NNU7_9SPHN</name>
<evidence type="ECO:0000313" key="2">
    <source>
        <dbReference type="EMBL" id="WBO23200.1"/>
    </source>
</evidence>
<proteinExistence type="predicted"/>
<dbReference type="InterPro" id="IPR036291">
    <property type="entry name" value="NAD(P)-bd_dom_sf"/>
</dbReference>
<dbReference type="Gene3D" id="3.40.50.720">
    <property type="entry name" value="NAD(P)-binding Rossmann-like Domain"/>
    <property type="match status" value="1"/>
</dbReference>
<sequence>MTEASLKIAVIGATGRTGRLVVEQALDRGHEVVAYVRQSGTLHPSAALDIVIGELSDITRLQAALRSVDAVICCLGTYKHKPVDLLQTNLPLIVRAMKGVGLTRLILLSAYGVGETARTASAVAKILYKTMFRSIFLDKERAEIALAGAGLEWTGIYPVGLTDAPFTEVAVRPADAVTKVNGLTQESFEDSRSLPIVRVRLDAQRYLDQPFPVR</sequence>
<feature type="domain" description="NAD(P)-binding" evidence="1">
    <location>
        <begin position="12"/>
        <end position="175"/>
    </location>
</feature>
<dbReference type="InterPro" id="IPR016040">
    <property type="entry name" value="NAD(P)-bd_dom"/>
</dbReference>
<keyword evidence="3" id="KW-1185">Reference proteome</keyword>
<evidence type="ECO:0000313" key="3">
    <source>
        <dbReference type="Proteomes" id="UP001210865"/>
    </source>
</evidence>
<dbReference type="Pfam" id="PF13460">
    <property type="entry name" value="NAD_binding_10"/>
    <property type="match status" value="1"/>
</dbReference>
<dbReference type="EMBL" id="CP115174">
    <property type="protein sequence ID" value="WBO23200.1"/>
    <property type="molecule type" value="Genomic_DNA"/>
</dbReference>
<dbReference type="PANTHER" id="PTHR15020">
    <property type="entry name" value="FLAVIN REDUCTASE-RELATED"/>
    <property type="match status" value="1"/>
</dbReference>
<dbReference type="SUPFAM" id="SSF51735">
    <property type="entry name" value="NAD(P)-binding Rossmann-fold domains"/>
    <property type="match status" value="1"/>
</dbReference>
<organism evidence="2 3">
    <name type="scientific">Sphingomonas abietis</name>
    <dbReference type="NCBI Taxonomy" id="3012344"/>
    <lineage>
        <taxon>Bacteria</taxon>
        <taxon>Pseudomonadati</taxon>
        <taxon>Pseudomonadota</taxon>
        <taxon>Alphaproteobacteria</taxon>
        <taxon>Sphingomonadales</taxon>
        <taxon>Sphingomonadaceae</taxon>
        <taxon>Sphingomonas</taxon>
    </lineage>
</organism>
<dbReference type="Proteomes" id="UP001210865">
    <property type="component" value="Chromosome"/>
</dbReference>